<name>A0A481YQC3_9VIRU</name>
<dbReference type="SUPFAM" id="SSF53756">
    <property type="entry name" value="UDP-Glycosyltransferase/glycogen phosphorylase"/>
    <property type="match status" value="1"/>
</dbReference>
<dbReference type="Gene3D" id="3.40.50.11660">
    <property type="entry name" value="Glycosyl transferase family 10, C-terminal domain"/>
    <property type="match status" value="1"/>
</dbReference>
<evidence type="ECO:0000313" key="1">
    <source>
        <dbReference type="EMBL" id="QBK85249.1"/>
    </source>
</evidence>
<proteinExistence type="predicted"/>
<organism evidence="1">
    <name type="scientific">Iridovirus LCIVAC01</name>
    <dbReference type="NCBI Taxonomy" id="2506607"/>
    <lineage>
        <taxon>Viruses</taxon>
        <taxon>Varidnaviria</taxon>
        <taxon>Bamfordvirae</taxon>
        <taxon>Nucleocytoviricota</taxon>
        <taxon>Megaviricetes</taxon>
        <taxon>Pimascovirales</taxon>
        <taxon>Pimascovirales incertae sedis</taxon>
        <taxon>Iridoviridae</taxon>
    </lineage>
</organism>
<accession>A0A481YQC3</accession>
<protein>
    <submittedName>
        <fullName evidence="1">Uncharacterized protein</fullName>
    </submittedName>
</protein>
<dbReference type="InterPro" id="IPR038577">
    <property type="entry name" value="GT10-like_C_sf"/>
</dbReference>
<gene>
    <name evidence="1" type="ORF">LCIVAC01_00580</name>
</gene>
<dbReference type="EMBL" id="MK500311">
    <property type="protein sequence ID" value="QBK85249.1"/>
    <property type="molecule type" value="Genomic_DNA"/>
</dbReference>
<reference evidence="1" key="1">
    <citation type="journal article" date="2019" name="MBio">
        <title>Virus Genomes from Deep Sea Sediments Expand the Ocean Megavirome and Support Independent Origins of Viral Gigantism.</title>
        <authorList>
            <person name="Backstrom D."/>
            <person name="Yutin N."/>
            <person name="Jorgensen S.L."/>
            <person name="Dharamshi J."/>
            <person name="Homa F."/>
            <person name="Zaremba-Niedwiedzka K."/>
            <person name="Spang A."/>
            <person name="Wolf Y.I."/>
            <person name="Koonin E.V."/>
            <person name="Ettema T.J."/>
        </authorList>
    </citation>
    <scope>NUCLEOTIDE SEQUENCE</scope>
</reference>
<sequence>MSIEQIINEQLTRGGLVQGLHLCQCQNLTHFGLLLAKIVSSQNIVSGPIFQEVYSKLYKDYVELSKISGEEKIEEEEDGIEEPIDVKEELEKQNPVRYVKLLCNWDTSEHLCKLWNKMSQDGEYKWNDIQITWKDDPEPDYYVIINKPPENALYKPEKTIVFQMEPNMAQREDLWGKEWIQSDKNKFLEVVDHESAPNNVEWHLSKTHKQLKEEKIEKKFNRELSTILTDKYQDPGQKLRIDFVRFLEEKGDIKIHRYGADGMTHRLAYKNYRGGLPYHNKDRGLFPYQYTFNAENHSIPNYCTEKLIDAILSECLCFYWGPDNISELIDERAYVRLELKDFEHDYNMIKEAIENDLWVERLPYISKEKLRILNELQFFPRLESIINKHIRSERED</sequence>